<comment type="caution">
    <text evidence="2">The sequence shown here is derived from an EMBL/GenBank/DDBJ whole genome shotgun (WGS) entry which is preliminary data.</text>
</comment>
<feature type="region of interest" description="Disordered" evidence="1">
    <location>
        <begin position="1"/>
        <end position="57"/>
    </location>
</feature>
<evidence type="ECO:0000313" key="2">
    <source>
        <dbReference type="EMBL" id="KKM63077.1"/>
    </source>
</evidence>
<dbReference type="AlphaFoldDB" id="A0A0F9M1D4"/>
<name>A0A0F9M1D4_9ZZZZ</name>
<gene>
    <name evidence="2" type="ORF">LCGC14_1515160</name>
</gene>
<feature type="compositionally biased region" description="Low complexity" evidence="1">
    <location>
        <begin position="31"/>
        <end position="45"/>
    </location>
</feature>
<dbReference type="EMBL" id="LAZR01011164">
    <property type="protein sequence ID" value="KKM63077.1"/>
    <property type="molecule type" value="Genomic_DNA"/>
</dbReference>
<sequence length="57" mass="6080">SKETPIHTFSGHRQQRATSNLREAGVDNAATTTTSSPTPRTCPNSANAPRPTPVYLS</sequence>
<protein>
    <submittedName>
        <fullName evidence="2">Uncharacterized protein</fullName>
    </submittedName>
</protein>
<feature type="non-terminal residue" evidence="2">
    <location>
        <position position="1"/>
    </location>
</feature>
<accession>A0A0F9M1D4</accession>
<evidence type="ECO:0000256" key="1">
    <source>
        <dbReference type="SAM" id="MobiDB-lite"/>
    </source>
</evidence>
<proteinExistence type="predicted"/>
<organism evidence="2">
    <name type="scientific">marine sediment metagenome</name>
    <dbReference type="NCBI Taxonomy" id="412755"/>
    <lineage>
        <taxon>unclassified sequences</taxon>
        <taxon>metagenomes</taxon>
        <taxon>ecological metagenomes</taxon>
    </lineage>
</organism>
<reference evidence="2" key="1">
    <citation type="journal article" date="2015" name="Nature">
        <title>Complex archaea that bridge the gap between prokaryotes and eukaryotes.</title>
        <authorList>
            <person name="Spang A."/>
            <person name="Saw J.H."/>
            <person name="Jorgensen S.L."/>
            <person name="Zaremba-Niedzwiedzka K."/>
            <person name="Martijn J."/>
            <person name="Lind A.E."/>
            <person name="van Eijk R."/>
            <person name="Schleper C."/>
            <person name="Guy L."/>
            <person name="Ettema T.J."/>
        </authorList>
    </citation>
    <scope>NUCLEOTIDE SEQUENCE</scope>
</reference>